<dbReference type="Proteomes" id="UP001519418">
    <property type="component" value="Unassembled WGS sequence"/>
</dbReference>
<reference evidence="3 4" key="1">
    <citation type="submission" date="2020-02" db="EMBL/GenBank/DDBJ databases">
        <title>Fructobacillus sp. isolated from paper mulberry of Taiwan.</title>
        <authorList>
            <person name="Lin S.-T."/>
        </authorList>
    </citation>
    <scope>NUCLEOTIDE SEQUENCE [LARGE SCALE GENOMIC DNA]</scope>
    <source>
        <strain evidence="3 4">M1-10</strain>
    </source>
</reference>
<dbReference type="Pfam" id="PF05193">
    <property type="entry name" value="Peptidase_M16_C"/>
    <property type="match status" value="1"/>
</dbReference>
<name>A0ABS5QNL1_9LACO</name>
<dbReference type="NCBIfam" id="NF047421">
    <property type="entry name" value="YfmH_fam"/>
    <property type="match status" value="1"/>
</dbReference>
<comment type="caution">
    <text evidence="3">The sequence shown here is derived from an EMBL/GenBank/DDBJ whole genome shotgun (WGS) entry which is preliminary data.</text>
</comment>
<protein>
    <submittedName>
        <fullName evidence="3">Insulinase family protein</fullName>
    </submittedName>
</protein>
<feature type="domain" description="Peptidase M16 C-terminal" evidence="2">
    <location>
        <begin position="183"/>
        <end position="248"/>
    </location>
</feature>
<proteinExistence type="predicted"/>
<gene>
    <name evidence="3" type="ORF">G6R27_00075</name>
</gene>
<evidence type="ECO:0000259" key="1">
    <source>
        <dbReference type="Pfam" id="PF00675"/>
    </source>
</evidence>
<dbReference type="RefSeq" id="WP_213819052.1">
    <property type="nucleotide sequence ID" value="NZ_JAAMFI010000001.1"/>
</dbReference>
<dbReference type="PANTHER" id="PTHR11851:SF134">
    <property type="entry name" value="ZINC-DEPENDENT PROTEASE"/>
    <property type="match status" value="1"/>
</dbReference>
<evidence type="ECO:0000313" key="4">
    <source>
        <dbReference type="Proteomes" id="UP001519418"/>
    </source>
</evidence>
<dbReference type="InterPro" id="IPR050361">
    <property type="entry name" value="MPP/UQCRC_Complex"/>
</dbReference>
<accession>A0ABS5QNL1</accession>
<feature type="domain" description="Peptidase M16 N-terminal" evidence="1">
    <location>
        <begin position="64"/>
        <end position="176"/>
    </location>
</feature>
<evidence type="ECO:0000259" key="2">
    <source>
        <dbReference type="Pfam" id="PF05193"/>
    </source>
</evidence>
<dbReference type="InterPro" id="IPR007863">
    <property type="entry name" value="Peptidase_M16_C"/>
</dbReference>
<dbReference type="InterPro" id="IPR011249">
    <property type="entry name" value="Metalloenz_LuxS/M16"/>
</dbReference>
<dbReference type="Gene3D" id="3.30.830.10">
    <property type="entry name" value="Metalloenzyme, LuxS/M16 peptidase-like"/>
    <property type="match status" value="1"/>
</dbReference>
<organism evidence="3 4">
    <name type="scientific">Fructobacillus papyriferae</name>
    <dbReference type="NCBI Taxonomy" id="2713171"/>
    <lineage>
        <taxon>Bacteria</taxon>
        <taxon>Bacillati</taxon>
        <taxon>Bacillota</taxon>
        <taxon>Bacilli</taxon>
        <taxon>Lactobacillales</taxon>
        <taxon>Lactobacillaceae</taxon>
        <taxon>Fructobacillus</taxon>
    </lineage>
</organism>
<evidence type="ECO:0000313" key="3">
    <source>
        <dbReference type="EMBL" id="MBS9334432.1"/>
    </source>
</evidence>
<dbReference type="InterPro" id="IPR011765">
    <property type="entry name" value="Pept_M16_N"/>
</dbReference>
<sequence length="434" mass="49275">MVSKPSQAIVESHQVKHFVTKDGLRVHLIKKPFYHQTVASLATRFGALQRHFVNQKGELETIPAGTAHFLEHKLFDKQAGDVLLDFAAFGADANAFTSNDVTCYYFSTNQEVKKNLTILLKFVQEPFFTEKTVARERGIIEEEIAGYEDDPFSALYQGLMATAFPDTALASDIAGTPESLKTISAELLYRVHEAFYQPSNLTLTIVGDQDFDELTKWVQEAQDKVATRSGMKQDQNVSLKLPTDRNRTAVQDFSVAQDKLALLKRLPVLPELNKVTQRLLGEIALDLVFGEQSDWYQKHYQQGDLGDDFDYELVVMEKDAYVVFFTSGKRVQEQGDLIAKRLTVLPDRLADFKREWTLLQRALIGENSQQQDRLEQWALDEDLILCDLSLFDKMKLLAGFAPDAVNKYVQAAFKPGPLTQFMLRSRDNGRKFNK</sequence>
<keyword evidence="4" id="KW-1185">Reference proteome</keyword>
<dbReference type="Pfam" id="PF00675">
    <property type="entry name" value="Peptidase_M16"/>
    <property type="match status" value="1"/>
</dbReference>
<dbReference type="EMBL" id="JAAMFI010000001">
    <property type="protein sequence ID" value="MBS9334432.1"/>
    <property type="molecule type" value="Genomic_DNA"/>
</dbReference>
<dbReference type="SUPFAM" id="SSF63411">
    <property type="entry name" value="LuxS/MPP-like metallohydrolase"/>
    <property type="match status" value="1"/>
</dbReference>
<dbReference type="PANTHER" id="PTHR11851">
    <property type="entry name" value="METALLOPROTEASE"/>
    <property type="match status" value="1"/>
</dbReference>